<sequence>MAYILAGYTVLMALVQLRLLTLYLKLRFSPGLWAFTFAYAATASYMLRWIHLQHFAGATLLGTWCSQRLLCL</sequence>
<dbReference type="Proteomes" id="UP000326912">
    <property type="component" value="Unassembled WGS sequence"/>
</dbReference>
<accession>A0A5J4KZN8</accession>
<keyword evidence="3" id="KW-1185">Reference proteome</keyword>
<protein>
    <submittedName>
        <fullName evidence="2">Uncharacterized protein</fullName>
    </submittedName>
</protein>
<proteinExistence type="predicted"/>
<dbReference type="InterPro" id="IPR038665">
    <property type="entry name" value="Voltage-dep_anion_channel_sf"/>
</dbReference>
<evidence type="ECO:0000313" key="3">
    <source>
        <dbReference type="Proteomes" id="UP000326912"/>
    </source>
</evidence>
<feature type="transmembrane region" description="Helical" evidence="1">
    <location>
        <begin position="6"/>
        <end position="24"/>
    </location>
</feature>
<keyword evidence="1" id="KW-1133">Transmembrane helix</keyword>
<organism evidence="2 3">
    <name type="scientific">Dictyobacter vulcani</name>
    <dbReference type="NCBI Taxonomy" id="2607529"/>
    <lineage>
        <taxon>Bacteria</taxon>
        <taxon>Bacillati</taxon>
        <taxon>Chloroflexota</taxon>
        <taxon>Ktedonobacteria</taxon>
        <taxon>Ktedonobacterales</taxon>
        <taxon>Dictyobacteraceae</taxon>
        <taxon>Dictyobacter</taxon>
    </lineage>
</organism>
<dbReference type="AlphaFoldDB" id="A0A5J4KZN8"/>
<feature type="transmembrane region" description="Helical" evidence="1">
    <location>
        <begin position="31"/>
        <end position="50"/>
    </location>
</feature>
<name>A0A5J4KZN8_9CHLR</name>
<keyword evidence="1" id="KW-0812">Transmembrane</keyword>
<dbReference type="Gene3D" id="1.50.10.150">
    <property type="entry name" value="Voltage-dependent anion channel"/>
    <property type="match status" value="1"/>
</dbReference>
<comment type="caution">
    <text evidence="2">The sequence shown here is derived from an EMBL/GenBank/DDBJ whole genome shotgun (WGS) entry which is preliminary data.</text>
</comment>
<evidence type="ECO:0000256" key="1">
    <source>
        <dbReference type="SAM" id="Phobius"/>
    </source>
</evidence>
<dbReference type="EMBL" id="BKZW01000004">
    <property type="protein sequence ID" value="GER91951.1"/>
    <property type="molecule type" value="Genomic_DNA"/>
</dbReference>
<gene>
    <name evidence="2" type="ORF">KDW_61130</name>
</gene>
<reference evidence="2 3" key="1">
    <citation type="submission" date="2019-10" db="EMBL/GenBank/DDBJ databases">
        <title>Dictyobacter vulcani sp. nov., within the class Ktedonobacteria, isolated from soil of volcanic Mt. Zao.</title>
        <authorList>
            <person name="Zheng Y."/>
            <person name="Wang C.M."/>
            <person name="Sakai Y."/>
            <person name="Abe K."/>
            <person name="Yokota A."/>
            <person name="Yabe S."/>
        </authorList>
    </citation>
    <scope>NUCLEOTIDE SEQUENCE [LARGE SCALE GENOMIC DNA]</scope>
    <source>
        <strain evidence="2 3">W12</strain>
    </source>
</reference>
<evidence type="ECO:0000313" key="2">
    <source>
        <dbReference type="EMBL" id="GER91951.1"/>
    </source>
</evidence>
<keyword evidence="1" id="KW-0472">Membrane</keyword>